<dbReference type="InterPro" id="IPR050563">
    <property type="entry name" value="4-hydroxybenzoyl-CoA_TE"/>
</dbReference>
<dbReference type="NCBIfam" id="TIGR00051">
    <property type="entry name" value="YbgC/FadM family acyl-CoA thioesterase"/>
    <property type="match status" value="1"/>
</dbReference>
<evidence type="ECO:0000256" key="1">
    <source>
        <dbReference type="ARBA" id="ARBA00005953"/>
    </source>
</evidence>
<name>A0ABT2FS72_9GAMM</name>
<evidence type="ECO:0000313" key="4">
    <source>
        <dbReference type="Proteomes" id="UP001201549"/>
    </source>
</evidence>
<dbReference type="Gene3D" id="3.10.129.10">
    <property type="entry name" value="Hotdog Thioesterase"/>
    <property type="match status" value="1"/>
</dbReference>
<comment type="caution">
    <text evidence="3">The sequence shown here is derived from an EMBL/GenBank/DDBJ whole genome shotgun (WGS) entry which is preliminary data.</text>
</comment>
<dbReference type="InterPro" id="IPR014166">
    <property type="entry name" value="Tol-Pal_acyl-CoA_thioesterase"/>
</dbReference>
<dbReference type="PANTHER" id="PTHR31793:SF37">
    <property type="entry name" value="ACYL-COA THIOESTER HYDROLASE YBGC"/>
    <property type="match status" value="1"/>
</dbReference>
<dbReference type="EMBL" id="JAKOGG010000015">
    <property type="protein sequence ID" value="MCS4558046.1"/>
    <property type="molecule type" value="Genomic_DNA"/>
</dbReference>
<dbReference type="RefSeq" id="WP_238897634.1">
    <property type="nucleotide sequence ID" value="NZ_JAKOGG010000015.1"/>
</dbReference>
<dbReference type="Proteomes" id="UP001201549">
    <property type="component" value="Unassembled WGS sequence"/>
</dbReference>
<dbReference type="CDD" id="cd00586">
    <property type="entry name" value="4HBT"/>
    <property type="match status" value="1"/>
</dbReference>
<dbReference type="NCBIfam" id="TIGR02799">
    <property type="entry name" value="thio_ybgC"/>
    <property type="match status" value="1"/>
</dbReference>
<keyword evidence="2" id="KW-0378">Hydrolase</keyword>
<dbReference type="InterPro" id="IPR029069">
    <property type="entry name" value="HotDog_dom_sf"/>
</dbReference>
<reference evidence="4" key="2">
    <citation type="submission" date="2023-07" db="EMBL/GenBank/DDBJ databases">
        <title>Shewanella mangrovi sp. nov., an acetaldehyde- degrading bacterium isolated from mangrove sediment.</title>
        <authorList>
            <person name="Liu Y."/>
        </authorList>
    </citation>
    <scope>NUCLEOTIDE SEQUENCE [LARGE SCALE GENOMIC DNA]</scope>
    <source>
        <strain evidence="4">C32</strain>
    </source>
</reference>
<evidence type="ECO:0000256" key="2">
    <source>
        <dbReference type="ARBA" id="ARBA00022801"/>
    </source>
</evidence>
<evidence type="ECO:0000313" key="3">
    <source>
        <dbReference type="EMBL" id="MCS4558046.1"/>
    </source>
</evidence>
<proteinExistence type="inferred from homology"/>
<reference evidence="3 4" key="1">
    <citation type="submission" date="2022-02" db="EMBL/GenBank/DDBJ databases">
        <authorList>
            <person name="Zhuang L."/>
        </authorList>
    </citation>
    <scope>NUCLEOTIDE SEQUENCE [LARGE SCALE GENOMIC DNA]</scope>
    <source>
        <strain evidence="3 4">C32</strain>
    </source>
</reference>
<dbReference type="PIRSF" id="PIRSF003230">
    <property type="entry name" value="YbgC"/>
    <property type="match status" value="1"/>
</dbReference>
<dbReference type="PANTHER" id="PTHR31793">
    <property type="entry name" value="4-HYDROXYBENZOYL-COA THIOESTERASE FAMILY MEMBER"/>
    <property type="match status" value="1"/>
</dbReference>
<protein>
    <submittedName>
        <fullName evidence="3">Tol-pal system-associated acyl-CoA thioesterase</fullName>
    </submittedName>
</protein>
<comment type="similarity">
    <text evidence="1">Belongs to the 4-hydroxybenzoyl-CoA thioesterase family.</text>
</comment>
<dbReference type="InterPro" id="IPR006684">
    <property type="entry name" value="YbgC/YbaW"/>
</dbReference>
<sequence>MMFRWPITVYYEDTDAGGVVYHSNYLNFFERARTEWLRALGISQQQLLADDIAFVVRHADIDFRKAARFEQQLEVVSTIAETKRASLVFDQQLVDADGQVYCAATVVVVSVSLSKMKPVAIPPHILQEFKQGER</sequence>
<gene>
    <name evidence="3" type="primary">ybgC</name>
    <name evidence="3" type="ORF">L9G74_16530</name>
</gene>
<dbReference type="Pfam" id="PF13279">
    <property type="entry name" value="4HBT_2"/>
    <property type="match status" value="1"/>
</dbReference>
<organism evidence="3 4">
    <name type="scientific">Shewanella electrica</name>
    <dbReference type="NCBI Taxonomy" id="515560"/>
    <lineage>
        <taxon>Bacteria</taxon>
        <taxon>Pseudomonadati</taxon>
        <taxon>Pseudomonadota</taxon>
        <taxon>Gammaproteobacteria</taxon>
        <taxon>Alteromonadales</taxon>
        <taxon>Shewanellaceae</taxon>
        <taxon>Shewanella</taxon>
    </lineage>
</organism>
<keyword evidence="4" id="KW-1185">Reference proteome</keyword>
<accession>A0ABT2FS72</accession>
<dbReference type="SUPFAM" id="SSF54637">
    <property type="entry name" value="Thioesterase/thiol ester dehydrase-isomerase"/>
    <property type="match status" value="1"/>
</dbReference>